<gene>
    <name evidence="2" type="ORF">JEQ12_015311</name>
</gene>
<sequence>MMLTSIVPIKTIPFKKHYFQSVRLILPLRFWLCWVFVAAWALSSYGGTPCLEVMTFPISNAAGIFRQLLLTSLFDLR</sequence>
<dbReference type="Proteomes" id="UP000664991">
    <property type="component" value="Unassembled WGS sequence"/>
</dbReference>
<organism evidence="2 3">
    <name type="scientific">Ovis aries</name>
    <name type="common">Sheep</name>
    <dbReference type="NCBI Taxonomy" id="9940"/>
    <lineage>
        <taxon>Eukaryota</taxon>
        <taxon>Metazoa</taxon>
        <taxon>Chordata</taxon>
        <taxon>Craniata</taxon>
        <taxon>Vertebrata</taxon>
        <taxon>Euteleostomi</taxon>
        <taxon>Mammalia</taxon>
        <taxon>Eutheria</taxon>
        <taxon>Laurasiatheria</taxon>
        <taxon>Artiodactyla</taxon>
        <taxon>Ruminantia</taxon>
        <taxon>Pecora</taxon>
        <taxon>Bovidae</taxon>
        <taxon>Caprinae</taxon>
        <taxon>Ovis</taxon>
    </lineage>
</organism>
<accession>A0A836A4P6</accession>
<proteinExistence type="predicted"/>
<comment type="caution">
    <text evidence="2">The sequence shown here is derived from an EMBL/GenBank/DDBJ whole genome shotgun (WGS) entry which is preliminary data.</text>
</comment>
<keyword evidence="1" id="KW-1133">Transmembrane helix</keyword>
<keyword evidence="1" id="KW-0812">Transmembrane</keyword>
<keyword evidence="1" id="KW-0472">Membrane</keyword>
<dbReference type="AlphaFoldDB" id="A0A836A4P6"/>
<feature type="transmembrane region" description="Helical" evidence="1">
    <location>
        <begin position="21"/>
        <end position="42"/>
    </location>
</feature>
<protein>
    <submittedName>
        <fullName evidence="2">Uncharacterized protein</fullName>
    </submittedName>
</protein>
<dbReference type="EMBL" id="JAEMGP010000004">
    <property type="protein sequence ID" value="KAG5210117.1"/>
    <property type="molecule type" value="Genomic_DNA"/>
</dbReference>
<name>A0A836A4P6_SHEEP</name>
<evidence type="ECO:0000313" key="2">
    <source>
        <dbReference type="EMBL" id="KAG5210117.1"/>
    </source>
</evidence>
<evidence type="ECO:0000313" key="3">
    <source>
        <dbReference type="Proteomes" id="UP000664991"/>
    </source>
</evidence>
<reference evidence="2 3" key="1">
    <citation type="submission" date="2020-12" db="EMBL/GenBank/DDBJ databases">
        <title>De novo assembly of Tibetan sheep genome.</title>
        <authorList>
            <person name="Li X."/>
        </authorList>
    </citation>
    <scope>NUCLEOTIDE SEQUENCE [LARGE SCALE GENOMIC DNA]</scope>
    <source>
        <tissue evidence="2">Heart</tissue>
    </source>
</reference>
<evidence type="ECO:0000256" key="1">
    <source>
        <dbReference type="SAM" id="Phobius"/>
    </source>
</evidence>